<evidence type="ECO:0000259" key="5">
    <source>
        <dbReference type="Pfam" id="PF08281"/>
    </source>
</evidence>
<evidence type="ECO:0000313" key="6">
    <source>
        <dbReference type="EMBL" id="SNY58346.1"/>
    </source>
</evidence>
<dbReference type="AlphaFoldDB" id="A0A285JG33"/>
<dbReference type="Gene3D" id="1.10.10.10">
    <property type="entry name" value="Winged helix-like DNA-binding domain superfamily/Winged helix DNA-binding domain"/>
    <property type="match status" value="1"/>
</dbReference>
<dbReference type="OrthoDB" id="3608473at2"/>
<dbReference type="GO" id="GO:0003677">
    <property type="term" value="F:DNA binding"/>
    <property type="evidence" value="ECO:0007669"/>
    <property type="project" value="InterPro"/>
</dbReference>
<evidence type="ECO:0000256" key="3">
    <source>
        <dbReference type="ARBA" id="ARBA00023082"/>
    </source>
</evidence>
<dbReference type="PANTHER" id="PTHR43133">
    <property type="entry name" value="RNA POLYMERASE ECF-TYPE SIGMA FACTO"/>
    <property type="match status" value="1"/>
</dbReference>
<dbReference type="Proteomes" id="UP000219612">
    <property type="component" value="Unassembled WGS sequence"/>
</dbReference>
<dbReference type="GO" id="GO:0016987">
    <property type="term" value="F:sigma factor activity"/>
    <property type="evidence" value="ECO:0007669"/>
    <property type="project" value="UniProtKB-KW"/>
</dbReference>
<organism evidence="6 7">
    <name type="scientific">Paractinoplanes atraurantiacus</name>
    <dbReference type="NCBI Taxonomy" id="1036182"/>
    <lineage>
        <taxon>Bacteria</taxon>
        <taxon>Bacillati</taxon>
        <taxon>Actinomycetota</taxon>
        <taxon>Actinomycetes</taxon>
        <taxon>Micromonosporales</taxon>
        <taxon>Micromonosporaceae</taxon>
        <taxon>Paractinoplanes</taxon>
    </lineage>
</organism>
<proteinExistence type="inferred from homology"/>
<comment type="similarity">
    <text evidence="1">Belongs to the sigma-70 factor family. ECF subfamily.</text>
</comment>
<dbReference type="InterPro" id="IPR036388">
    <property type="entry name" value="WH-like_DNA-bd_sf"/>
</dbReference>
<feature type="domain" description="RNA polymerase sigma factor 70 region 4 type 2" evidence="5">
    <location>
        <begin position="118"/>
        <end position="167"/>
    </location>
</feature>
<evidence type="ECO:0000256" key="4">
    <source>
        <dbReference type="ARBA" id="ARBA00023163"/>
    </source>
</evidence>
<evidence type="ECO:0000256" key="1">
    <source>
        <dbReference type="ARBA" id="ARBA00010641"/>
    </source>
</evidence>
<dbReference type="SUPFAM" id="SSF46894">
    <property type="entry name" value="C-terminal effector domain of the bipartite response regulators"/>
    <property type="match status" value="1"/>
</dbReference>
<protein>
    <submittedName>
        <fullName evidence="6">RNA polymerase sigma-70 factor, ECF subfamily</fullName>
    </submittedName>
</protein>
<dbReference type="InterPro" id="IPR013249">
    <property type="entry name" value="RNA_pol_sigma70_r4_t2"/>
</dbReference>
<evidence type="ECO:0000256" key="2">
    <source>
        <dbReference type="ARBA" id="ARBA00023015"/>
    </source>
</evidence>
<dbReference type="Gene3D" id="1.10.1740.10">
    <property type="match status" value="1"/>
</dbReference>
<accession>A0A285JG33</accession>
<keyword evidence="2" id="KW-0805">Transcription regulation</keyword>
<sequence>MSTWSAEPSTAWSESSVAARDTEFSLFYEDEFARLVAFLIVQGAAPCLAADVAQEAMIAVYREWDVVEWPKTWVRRVAQRQWWRMRERATQEIPYDDLPEASGLLPPAEAEAILTHHEFLTEIAALSPQQRAVLAWTYDGYRPTEIAPLLNMNPATVRTTLRDARAAIQSRRT</sequence>
<dbReference type="PANTHER" id="PTHR43133:SF46">
    <property type="entry name" value="RNA POLYMERASE SIGMA-70 FACTOR ECF SUBFAMILY"/>
    <property type="match status" value="1"/>
</dbReference>
<gene>
    <name evidence="6" type="ORF">SAMN05421748_11970</name>
</gene>
<dbReference type="SUPFAM" id="SSF88946">
    <property type="entry name" value="Sigma2 domain of RNA polymerase sigma factors"/>
    <property type="match status" value="1"/>
</dbReference>
<dbReference type="InterPro" id="IPR016032">
    <property type="entry name" value="Sig_transdc_resp-reg_C-effctor"/>
</dbReference>
<dbReference type="GO" id="GO:0006352">
    <property type="term" value="P:DNA-templated transcription initiation"/>
    <property type="evidence" value="ECO:0007669"/>
    <property type="project" value="InterPro"/>
</dbReference>
<dbReference type="Pfam" id="PF08281">
    <property type="entry name" value="Sigma70_r4_2"/>
    <property type="match status" value="1"/>
</dbReference>
<keyword evidence="3" id="KW-0731">Sigma factor</keyword>
<dbReference type="EMBL" id="OBDY01000019">
    <property type="protein sequence ID" value="SNY58346.1"/>
    <property type="molecule type" value="Genomic_DNA"/>
</dbReference>
<reference evidence="7" key="1">
    <citation type="submission" date="2017-09" db="EMBL/GenBank/DDBJ databases">
        <authorList>
            <person name="Varghese N."/>
            <person name="Submissions S."/>
        </authorList>
    </citation>
    <scope>NUCLEOTIDE SEQUENCE [LARGE SCALE GENOMIC DNA]</scope>
    <source>
        <strain evidence="7">CGMCC 4.6857</strain>
    </source>
</reference>
<keyword evidence="4" id="KW-0804">Transcription</keyword>
<dbReference type="InterPro" id="IPR013325">
    <property type="entry name" value="RNA_pol_sigma_r2"/>
</dbReference>
<evidence type="ECO:0000313" key="7">
    <source>
        <dbReference type="Proteomes" id="UP000219612"/>
    </source>
</evidence>
<dbReference type="InterPro" id="IPR039425">
    <property type="entry name" value="RNA_pol_sigma-70-like"/>
</dbReference>
<dbReference type="RefSeq" id="WP_097325331.1">
    <property type="nucleotide sequence ID" value="NZ_OBDY01000019.1"/>
</dbReference>
<name>A0A285JG33_9ACTN</name>
<keyword evidence="7" id="KW-1185">Reference proteome</keyword>